<evidence type="ECO:0000313" key="2">
    <source>
        <dbReference type="EMBL" id="SJZ50034.1"/>
    </source>
</evidence>
<protein>
    <submittedName>
        <fullName evidence="2">Sporulation and spore germination</fullName>
    </submittedName>
</protein>
<evidence type="ECO:0000313" key="3">
    <source>
        <dbReference type="Proteomes" id="UP000189933"/>
    </source>
</evidence>
<dbReference type="InterPro" id="IPR019606">
    <property type="entry name" value="GerMN"/>
</dbReference>
<accession>A0A1T4L5U5</accession>
<dbReference type="AlphaFoldDB" id="A0A1T4L5U5"/>
<dbReference type="EMBL" id="FUXM01000001">
    <property type="protein sequence ID" value="SJZ50034.1"/>
    <property type="molecule type" value="Genomic_DNA"/>
</dbReference>
<dbReference type="PROSITE" id="PS51257">
    <property type="entry name" value="PROKAR_LIPOPROTEIN"/>
    <property type="match status" value="1"/>
</dbReference>
<dbReference type="OrthoDB" id="9809406at2"/>
<dbReference type="Pfam" id="PF10646">
    <property type="entry name" value="Germane"/>
    <property type="match status" value="1"/>
</dbReference>
<proteinExistence type="predicted"/>
<sequence>MSRFWQWTAIIAALVLLGGCLGRPQAGSPPAAPPNTVTREITLYFADIQAEKVTPERRQVQVEPDQALVPVIVQELINGPRVKGHFPTIPPGTRLLDWKLEKGLLTLNFSREIQVNHPGGTAGEAMTIYSLVTSLTELPEVREVQFLVEGEKNEAIWGHADTTRPFKRNPDMIDKP</sequence>
<evidence type="ECO:0000259" key="1">
    <source>
        <dbReference type="SMART" id="SM00909"/>
    </source>
</evidence>
<name>A0A1T4L5U5_9FIRM</name>
<organism evidence="2 3">
    <name type="scientific">Carboxydocella sporoproducens DSM 16521</name>
    <dbReference type="NCBI Taxonomy" id="1121270"/>
    <lineage>
        <taxon>Bacteria</taxon>
        <taxon>Bacillati</taxon>
        <taxon>Bacillota</taxon>
        <taxon>Clostridia</taxon>
        <taxon>Eubacteriales</taxon>
        <taxon>Clostridiales Family XVI. Incertae Sedis</taxon>
        <taxon>Carboxydocella</taxon>
    </lineage>
</organism>
<dbReference type="RefSeq" id="WP_078664196.1">
    <property type="nucleotide sequence ID" value="NZ_FUXM01000001.1"/>
</dbReference>
<dbReference type="SMART" id="SM00909">
    <property type="entry name" value="Germane"/>
    <property type="match status" value="1"/>
</dbReference>
<gene>
    <name evidence="2" type="ORF">SAMN02745885_00035</name>
</gene>
<dbReference type="Proteomes" id="UP000189933">
    <property type="component" value="Unassembled WGS sequence"/>
</dbReference>
<reference evidence="3" key="1">
    <citation type="submission" date="2017-02" db="EMBL/GenBank/DDBJ databases">
        <authorList>
            <person name="Varghese N."/>
            <person name="Submissions S."/>
        </authorList>
    </citation>
    <scope>NUCLEOTIDE SEQUENCE [LARGE SCALE GENOMIC DNA]</scope>
    <source>
        <strain evidence="3">DSM 16521</strain>
    </source>
</reference>
<keyword evidence="3" id="KW-1185">Reference proteome</keyword>
<feature type="domain" description="GerMN" evidence="1">
    <location>
        <begin position="69"/>
        <end position="157"/>
    </location>
</feature>